<dbReference type="SMART" id="SM00646">
    <property type="entry name" value="Ami_3"/>
    <property type="match status" value="1"/>
</dbReference>
<dbReference type="PANTHER" id="PTHR30404:SF0">
    <property type="entry name" value="N-ACETYLMURAMOYL-L-ALANINE AMIDASE AMIC"/>
    <property type="match status" value="1"/>
</dbReference>
<dbReference type="GO" id="GO:0030288">
    <property type="term" value="C:outer membrane-bounded periplasmic space"/>
    <property type="evidence" value="ECO:0007669"/>
    <property type="project" value="TreeGrafter"/>
</dbReference>
<evidence type="ECO:0000256" key="1">
    <source>
        <dbReference type="ARBA" id="ARBA00001561"/>
    </source>
</evidence>
<evidence type="ECO:0000259" key="5">
    <source>
        <dbReference type="SMART" id="SM00646"/>
    </source>
</evidence>
<dbReference type="GO" id="GO:0009253">
    <property type="term" value="P:peptidoglycan catabolic process"/>
    <property type="evidence" value="ECO:0007669"/>
    <property type="project" value="InterPro"/>
</dbReference>
<dbReference type="InterPro" id="IPR050695">
    <property type="entry name" value="N-acetylmuramoyl_amidase_3"/>
</dbReference>
<feature type="domain" description="MurNAc-LAA" evidence="5">
    <location>
        <begin position="218"/>
        <end position="373"/>
    </location>
</feature>
<feature type="signal peptide" evidence="4">
    <location>
        <begin position="1"/>
        <end position="17"/>
    </location>
</feature>
<comment type="catalytic activity">
    <reaction evidence="1">
        <text>Hydrolyzes the link between N-acetylmuramoyl residues and L-amino acid residues in certain cell-wall glycopeptides.</text>
        <dbReference type="EC" id="3.5.1.28"/>
    </reaction>
</comment>
<dbReference type="RefSeq" id="WP_092777358.1">
    <property type="nucleotide sequence ID" value="NZ_FORA01000001.1"/>
</dbReference>
<dbReference type="EC" id="3.5.1.28" evidence="2"/>
<proteinExistence type="predicted"/>
<dbReference type="STRING" id="390807.SAMN04488095_0820"/>
<keyword evidence="3" id="KW-0378">Hydrolase</keyword>
<name>A0A1I3I557_9RHOB</name>
<organism evidence="6 7">
    <name type="scientific">Jannaschia pohangensis</name>
    <dbReference type="NCBI Taxonomy" id="390807"/>
    <lineage>
        <taxon>Bacteria</taxon>
        <taxon>Pseudomonadati</taxon>
        <taxon>Pseudomonadota</taxon>
        <taxon>Alphaproteobacteria</taxon>
        <taxon>Rhodobacterales</taxon>
        <taxon>Roseobacteraceae</taxon>
        <taxon>Jannaschia</taxon>
    </lineage>
</organism>
<dbReference type="CDD" id="cd02696">
    <property type="entry name" value="MurNAc-LAA"/>
    <property type="match status" value="1"/>
</dbReference>
<evidence type="ECO:0000256" key="3">
    <source>
        <dbReference type="ARBA" id="ARBA00022801"/>
    </source>
</evidence>
<gene>
    <name evidence="6" type="ORF">SAMN04488095_0820</name>
</gene>
<protein>
    <recommendedName>
        <fullName evidence="2">N-acetylmuramoyl-L-alanine amidase</fullName>
        <ecNumber evidence="2">3.5.1.28</ecNumber>
    </recommendedName>
</protein>
<evidence type="ECO:0000256" key="2">
    <source>
        <dbReference type="ARBA" id="ARBA00011901"/>
    </source>
</evidence>
<keyword evidence="4" id="KW-0732">Signal</keyword>
<dbReference type="GO" id="GO:0008745">
    <property type="term" value="F:N-acetylmuramoyl-L-alanine amidase activity"/>
    <property type="evidence" value="ECO:0007669"/>
    <property type="project" value="UniProtKB-EC"/>
</dbReference>
<dbReference type="EMBL" id="FORA01000001">
    <property type="protein sequence ID" value="SFI43124.1"/>
    <property type="molecule type" value="Genomic_DNA"/>
</dbReference>
<accession>A0A1I3I557</accession>
<sequence>MIRFLCLLLVLALPVAAQDMPRATVVAVAGEGDAEEVELTLTLDRAVPWRVFVEADPWRLVLDTSEVDWSTLPAGGLDGIGQTLAGRISPGWSRLLLALDGPMVVTAASMASGSPATITVTLEEGTPRTGPLVPLAWQAAPAPIDVTPRPRQDGSRPLVVALDPGHGGIDSGAERGGVTEADLMLRFAGELAAVLRRDGHQVVFTRDGDEFVGLRGRTTVARAWSADLLISLHADAVEGGGAEGATVYTLADSDGDALSAELAERQARDDLLLGVELPEQGDEIARVLIDLAQAETAARSEALADALVEGLGEAGVRLHKRPRLGARFTVLKAPDIPSVLLELGFMSDPTDLANLMSPDWRGRMATAVARSVEAWAEIDARAVTRLRQ</sequence>
<feature type="chain" id="PRO_5011624212" description="N-acetylmuramoyl-L-alanine amidase" evidence="4">
    <location>
        <begin position="18"/>
        <end position="388"/>
    </location>
</feature>
<reference evidence="6 7" key="1">
    <citation type="submission" date="2016-10" db="EMBL/GenBank/DDBJ databases">
        <authorList>
            <person name="de Groot N.N."/>
        </authorList>
    </citation>
    <scope>NUCLEOTIDE SEQUENCE [LARGE SCALE GENOMIC DNA]</scope>
    <source>
        <strain evidence="6 7">DSM 19073</strain>
    </source>
</reference>
<dbReference type="SUPFAM" id="SSF53187">
    <property type="entry name" value="Zn-dependent exopeptidases"/>
    <property type="match status" value="1"/>
</dbReference>
<dbReference type="PANTHER" id="PTHR30404">
    <property type="entry name" value="N-ACETYLMURAMOYL-L-ALANINE AMIDASE"/>
    <property type="match status" value="1"/>
</dbReference>
<keyword evidence="7" id="KW-1185">Reference proteome</keyword>
<evidence type="ECO:0000313" key="7">
    <source>
        <dbReference type="Proteomes" id="UP000199110"/>
    </source>
</evidence>
<dbReference type="Pfam" id="PF01520">
    <property type="entry name" value="Amidase_3"/>
    <property type="match status" value="1"/>
</dbReference>
<dbReference type="Gene3D" id="3.40.630.40">
    <property type="entry name" value="Zn-dependent exopeptidases"/>
    <property type="match status" value="1"/>
</dbReference>
<dbReference type="InterPro" id="IPR002508">
    <property type="entry name" value="MurNAc-LAA_cat"/>
</dbReference>
<evidence type="ECO:0000256" key="4">
    <source>
        <dbReference type="SAM" id="SignalP"/>
    </source>
</evidence>
<evidence type="ECO:0000313" key="6">
    <source>
        <dbReference type="EMBL" id="SFI43124.1"/>
    </source>
</evidence>
<dbReference type="Proteomes" id="UP000199110">
    <property type="component" value="Unassembled WGS sequence"/>
</dbReference>
<dbReference type="AlphaFoldDB" id="A0A1I3I557"/>
<dbReference type="OrthoDB" id="9806267at2"/>